<dbReference type="Gene3D" id="1.10.260.40">
    <property type="entry name" value="lambda repressor-like DNA-binding domains"/>
    <property type="match status" value="1"/>
</dbReference>
<dbReference type="SUPFAM" id="SSF47413">
    <property type="entry name" value="lambda repressor-like DNA-binding domains"/>
    <property type="match status" value="1"/>
</dbReference>
<organism evidence="2 3">
    <name type="scientific">Neorhizobium galegae bv. officinalis bv. officinalis str. HAMBI 1141</name>
    <dbReference type="NCBI Taxonomy" id="1028801"/>
    <lineage>
        <taxon>Bacteria</taxon>
        <taxon>Pseudomonadati</taxon>
        <taxon>Pseudomonadota</taxon>
        <taxon>Alphaproteobacteria</taxon>
        <taxon>Hyphomicrobiales</taxon>
        <taxon>Rhizobiaceae</taxon>
        <taxon>Rhizobium/Agrobacterium group</taxon>
        <taxon>Neorhizobium</taxon>
    </lineage>
</organism>
<proteinExistence type="predicted"/>
<dbReference type="Proteomes" id="UP000028186">
    <property type="component" value="Chromosome I"/>
</dbReference>
<dbReference type="GO" id="GO:0003677">
    <property type="term" value="F:DNA binding"/>
    <property type="evidence" value="ECO:0007669"/>
    <property type="project" value="InterPro"/>
</dbReference>
<dbReference type="CDD" id="cd00093">
    <property type="entry name" value="HTH_XRE"/>
    <property type="match status" value="1"/>
</dbReference>
<dbReference type="AlphaFoldDB" id="A0A068T7H4"/>
<feature type="domain" description="HTH cro/C1-type" evidence="1">
    <location>
        <begin position="38"/>
        <end position="92"/>
    </location>
</feature>
<dbReference type="RefSeq" id="WP_051899734.1">
    <property type="nucleotide sequence ID" value="NZ_HG938355.1"/>
</dbReference>
<dbReference type="HOGENOM" id="CLU_066192_18_0_5"/>
<evidence type="ECO:0000313" key="2">
    <source>
        <dbReference type="EMBL" id="CDN54373.1"/>
    </source>
</evidence>
<dbReference type="InterPro" id="IPR001387">
    <property type="entry name" value="Cro/C1-type_HTH"/>
</dbReference>
<evidence type="ECO:0000313" key="3">
    <source>
        <dbReference type="Proteomes" id="UP000028186"/>
    </source>
</evidence>
<dbReference type="InterPro" id="IPR010982">
    <property type="entry name" value="Lambda_DNA-bd_dom_sf"/>
</dbReference>
<dbReference type="SMART" id="SM00530">
    <property type="entry name" value="HTH_XRE"/>
    <property type="match status" value="1"/>
</dbReference>
<sequence length="103" mass="11301">MNKKSLLVSEAAKEWFKDPEFVAAYDALEEEFALAEALIKARAQASMTQEDVARAMGTTQAAIARLESGRSMPSTRTLQRFADATGTKLRISFQKPKSSSRAS</sequence>
<reference evidence="3" key="1">
    <citation type="journal article" date="2014" name="BMC Genomics">
        <title>Genome sequencing of two Neorhizobium galegae strains reveals a noeT gene responsible for the unusual acetylation of the nodulation factors.</title>
        <authorList>
            <person name="Osterman J."/>
            <person name="Marsh J."/>
            <person name="Laine P.K."/>
            <person name="Zeng Z."/>
            <person name="Alatalo E."/>
            <person name="Sullivan J.T."/>
            <person name="Young J.P."/>
            <person name="Thomas-Oates J."/>
            <person name="Paulin L."/>
            <person name="Lindstrom K."/>
        </authorList>
    </citation>
    <scope>NUCLEOTIDE SEQUENCE [LARGE SCALE GENOMIC DNA]</scope>
    <source>
        <strain evidence="3">HAMBI 1141</strain>
    </source>
</reference>
<dbReference type="PATRIC" id="fig|1028801.3.peg.2064"/>
<protein>
    <submittedName>
        <fullName evidence="2">XRE family transcriptional regulator</fullName>
    </submittedName>
</protein>
<gene>
    <name evidence="2" type="ORF">RG1141_CH20340</name>
</gene>
<dbReference type="PROSITE" id="PS50943">
    <property type="entry name" value="HTH_CROC1"/>
    <property type="match status" value="1"/>
</dbReference>
<evidence type="ECO:0000259" key="1">
    <source>
        <dbReference type="PROSITE" id="PS50943"/>
    </source>
</evidence>
<dbReference type="eggNOG" id="COG3620">
    <property type="taxonomic scope" value="Bacteria"/>
</dbReference>
<dbReference type="Pfam" id="PF01381">
    <property type="entry name" value="HTH_3"/>
    <property type="match status" value="1"/>
</dbReference>
<accession>A0A068T7H4</accession>
<name>A0A068T7H4_NEOGA</name>
<dbReference type="KEGG" id="ngl:RG1141_CH20340"/>
<dbReference type="EMBL" id="HG938355">
    <property type="protein sequence ID" value="CDN54373.1"/>
    <property type="molecule type" value="Genomic_DNA"/>
</dbReference>